<reference evidence="3" key="1">
    <citation type="submission" date="2022-08" db="EMBL/GenBank/DDBJ databases">
        <authorList>
            <person name="Gutierrez-Valencia J."/>
        </authorList>
    </citation>
    <scope>NUCLEOTIDE SEQUENCE</scope>
</reference>
<accession>A0AAV0L443</accession>
<gene>
    <name evidence="1" type="ORF">LITE_LOCUS21870</name>
    <name evidence="2" type="ORF">LITE_LOCUS21877</name>
    <name evidence="3" type="ORF">LITE_LOCUS21881</name>
</gene>
<comment type="caution">
    <text evidence="3">The sequence shown here is derived from an EMBL/GenBank/DDBJ whole genome shotgun (WGS) entry which is preliminary data.</text>
</comment>
<dbReference type="Proteomes" id="UP001154282">
    <property type="component" value="Unassembled WGS sequence"/>
</dbReference>
<sequence>MMSIDSSRRIMMASSANDVFTAICGGTFVYPAVMYEQYQDIRVTNRDGVTPGSIREITYGHAISRMVSRATEEITRIDHTSRTIESRFKPDGAFVGRFFRSASLVVKVEPLSMNDSPNRPGSTVVWTLTYASDFNGGLNLNMFQDAIAEGFRTLDVYLGSP</sequence>
<evidence type="ECO:0000313" key="3">
    <source>
        <dbReference type="EMBL" id="CAI0428890.1"/>
    </source>
</evidence>
<organism evidence="3 4">
    <name type="scientific">Linum tenue</name>
    <dbReference type="NCBI Taxonomy" id="586396"/>
    <lineage>
        <taxon>Eukaryota</taxon>
        <taxon>Viridiplantae</taxon>
        <taxon>Streptophyta</taxon>
        <taxon>Embryophyta</taxon>
        <taxon>Tracheophyta</taxon>
        <taxon>Spermatophyta</taxon>
        <taxon>Magnoliopsida</taxon>
        <taxon>eudicotyledons</taxon>
        <taxon>Gunneridae</taxon>
        <taxon>Pentapetalae</taxon>
        <taxon>rosids</taxon>
        <taxon>fabids</taxon>
        <taxon>Malpighiales</taxon>
        <taxon>Linaceae</taxon>
        <taxon>Linum</taxon>
    </lineage>
</organism>
<protein>
    <submittedName>
        <fullName evidence="3">Uncharacterized protein</fullName>
    </submittedName>
</protein>
<dbReference type="EMBL" id="CAMGYJ010000006">
    <property type="protein sequence ID" value="CAI0428884.1"/>
    <property type="molecule type" value="Genomic_DNA"/>
</dbReference>
<dbReference type="AlphaFoldDB" id="A0AAV0L443"/>
<dbReference type="SUPFAM" id="SSF55961">
    <property type="entry name" value="Bet v1-like"/>
    <property type="match status" value="1"/>
</dbReference>
<dbReference type="Gene3D" id="3.30.530.20">
    <property type="match status" value="1"/>
</dbReference>
<evidence type="ECO:0000313" key="1">
    <source>
        <dbReference type="EMBL" id="CAI0428876.1"/>
    </source>
</evidence>
<name>A0AAV0L443_9ROSI</name>
<proteinExistence type="predicted"/>
<evidence type="ECO:0000313" key="4">
    <source>
        <dbReference type="Proteomes" id="UP001154282"/>
    </source>
</evidence>
<dbReference type="InterPro" id="IPR023393">
    <property type="entry name" value="START-like_dom_sf"/>
</dbReference>
<dbReference type="EMBL" id="CAMGYJ010000006">
    <property type="protein sequence ID" value="CAI0428876.1"/>
    <property type="molecule type" value="Genomic_DNA"/>
</dbReference>
<evidence type="ECO:0000313" key="2">
    <source>
        <dbReference type="EMBL" id="CAI0428884.1"/>
    </source>
</evidence>
<dbReference type="EMBL" id="CAMGYJ010000006">
    <property type="protein sequence ID" value="CAI0428890.1"/>
    <property type="molecule type" value="Genomic_DNA"/>
</dbReference>
<keyword evidence="4" id="KW-1185">Reference proteome</keyword>